<name>E4UN11_ARTGP</name>
<proteinExistence type="predicted"/>
<dbReference type="Proteomes" id="UP000002669">
    <property type="component" value="Unassembled WGS sequence"/>
</dbReference>
<dbReference type="InParanoid" id="E4UN11"/>
<evidence type="ECO:0000313" key="1">
    <source>
        <dbReference type="EMBL" id="EFQ99525.1"/>
    </source>
</evidence>
<dbReference type="HOGENOM" id="CLU_1102546_0_0_1"/>
<evidence type="ECO:0000313" key="2">
    <source>
        <dbReference type="Proteomes" id="UP000002669"/>
    </source>
</evidence>
<dbReference type="AlphaFoldDB" id="E4UN11"/>
<dbReference type="RefSeq" id="XP_003175008.1">
    <property type="nucleotide sequence ID" value="XM_003174960.1"/>
</dbReference>
<sequence length="252" mass="28453">MVVADKIGESGCLIHWCCREVEAGDDLHAYAQKSVFRLRGYGHRRAGPGVNLVNLVDALSIRENRRKGYVWMPARTSRIHDITITTPTPVYRRQPFFSACFLFPGLISSSRLAQSMDRRLTGPITKQEMQGNIPAEPRAGSRNWTSIPLVSYTYLPHPWRKSIPPYRRPSFWRVAIHPIPPSPLALALTKAAGAGTQAPSGDLLVSPSLRYDMYLYNIEVPVRSSLHYLVEGSERTSKYDVSRRSDLHRRAP</sequence>
<protein>
    <submittedName>
        <fullName evidence="1">Uncharacterized protein</fullName>
    </submittedName>
</protein>
<organism evidence="2">
    <name type="scientific">Arthroderma gypseum (strain ATCC MYA-4604 / CBS 118893)</name>
    <name type="common">Microsporum gypseum</name>
    <dbReference type="NCBI Taxonomy" id="535722"/>
    <lineage>
        <taxon>Eukaryota</taxon>
        <taxon>Fungi</taxon>
        <taxon>Dikarya</taxon>
        <taxon>Ascomycota</taxon>
        <taxon>Pezizomycotina</taxon>
        <taxon>Eurotiomycetes</taxon>
        <taxon>Eurotiomycetidae</taxon>
        <taxon>Onygenales</taxon>
        <taxon>Arthrodermataceae</taxon>
        <taxon>Nannizzia</taxon>
    </lineage>
</organism>
<keyword evidence="2" id="KW-1185">Reference proteome</keyword>
<gene>
    <name evidence="1" type="ORF">MGYG_02537</name>
</gene>
<dbReference type="VEuPathDB" id="FungiDB:MGYG_02537"/>
<accession>E4UN11</accession>
<dbReference type="EMBL" id="DS989823">
    <property type="protein sequence ID" value="EFQ99525.1"/>
    <property type="molecule type" value="Genomic_DNA"/>
</dbReference>
<reference evidence="2" key="1">
    <citation type="journal article" date="2012" name="MBio">
        <title>Comparative genome analysis of Trichophyton rubrum and related dermatophytes reveals candidate genes involved in infection.</title>
        <authorList>
            <person name="Martinez D.A."/>
            <person name="Oliver B.G."/>
            <person name="Graeser Y."/>
            <person name="Goldberg J.M."/>
            <person name="Li W."/>
            <person name="Martinez-Rossi N.M."/>
            <person name="Monod M."/>
            <person name="Shelest E."/>
            <person name="Barton R.C."/>
            <person name="Birch E."/>
            <person name="Brakhage A.A."/>
            <person name="Chen Z."/>
            <person name="Gurr S.J."/>
            <person name="Heiman D."/>
            <person name="Heitman J."/>
            <person name="Kosti I."/>
            <person name="Rossi A."/>
            <person name="Saif S."/>
            <person name="Samalova M."/>
            <person name="Saunders C.W."/>
            <person name="Shea T."/>
            <person name="Summerbell R.C."/>
            <person name="Xu J."/>
            <person name="Young S."/>
            <person name="Zeng Q."/>
            <person name="Birren B.W."/>
            <person name="Cuomo C.A."/>
            <person name="White T.C."/>
        </authorList>
    </citation>
    <scope>NUCLEOTIDE SEQUENCE [LARGE SCALE GENOMIC DNA]</scope>
    <source>
        <strain evidence="2">ATCC MYA-4604 / CBS 118893</strain>
    </source>
</reference>
<dbReference type="GeneID" id="10030311"/>